<dbReference type="InterPro" id="IPR001173">
    <property type="entry name" value="Glyco_trans_2-like"/>
</dbReference>
<protein>
    <recommendedName>
        <fullName evidence="6">Glycosyltransferase</fullName>
    </recommendedName>
</protein>
<dbReference type="SUPFAM" id="SSF53756">
    <property type="entry name" value="UDP-Glycosyltransferase/glycogen phosphorylase"/>
    <property type="match status" value="1"/>
</dbReference>
<dbReference type="AlphaFoldDB" id="A0A2M6WAE5"/>
<evidence type="ECO:0000313" key="4">
    <source>
        <dbReference type="EMBL" id="PIT89724.1"/>
    </source>
</evidence>
<dbReference type="InterPro" id="IPR029044">
    <property type="entry name" value="Nucleotide-diphossugar_trans"/>
</dbReference>
<evidence type="ECO:0000313" key="5">
    <source>
        <dbReference type="Proteomes" id="UP000231464"/>
    </source>
</evidence>
<feature type="domain" description="Glycosyltransferase subfamily 4-like N-terminal" evidence="3">
    <location>
        <begin position="300"/>
        <end position="458"/>
    </location>
</feature>
<evidence type="ECO:0000259" key="3">
    <source>
        <dbReference type="Pfam" id="PF13439"/>
    </source>
</evidence>
<dbReference type="Gene3D" id="3.40.50.2000">
    <property type="entry name" value="Glycogen Phosphorylase B"/>
    <property type="match status" value="2"/>
</dbReference>
<name>A0A2M6WAE5_9BACT</name>
<dbReference type="Proteomes" id="UP000231464">
    <property type="component" value="Unassembled WGS sequence"/>
</dbReference>
<dbReference type="PANTHER" id="PTHR12526">
    <property type="entry name" value="GLYCOSYLTRANSFERASE"/>
    <property type="match status" value="1"/>
</dbReference>
<dbReference type="InterPro" id="IPR001296">
    <property type="entry name" value="Glyco_trans_1"/>
</dbReference>
<dbReference type="GO" id="GO:0016757">
    <property type="term" value="F:glycosyltransferase activity"/>
    <property type="evidence" value="ECO:0007669"/>
    <property type="project" value="InterPro"/>
</dbReference>
<dbReference type="Pfam" id="PF13439">
    <property type="entry name" value="Glyco_transf_4"/>
    <property type="match status" value="1"/>
</dbReference>
<feature type="domain" description="Glycosyl transferase family 1" evidence="1">
    <location>
        <begin position="459"/>
        <end position="631"/>
    </location>
</feature>
<dbReference type="PANTHER" id="PTHR12526:SF638">
    <property type="entry name" value="SPORE COAT PROTEIN SA"/>
    <property type="match status" value="1"/>
</dbReference>
<dbReference type="Pfam" id="PF00534">
    <property type="entry name" value="Glycos_transf_1"/>
    <property type="match status" value="1"/>
</dbReference>
<evidence type="ECO:0000259" key="1">
    <source>
        <dbReference type="Pfam" id="PF00534"/>
    </source>
</evidence>
<organism evidence="4 5">
    <name type="scientific">Candidatus Kuenenbacteria bacterium CG10_big_fil_rev_8_21_14_0_10_36_11</name>
    <dbReference type="NCBI Taxonomy" id="1974618"/>
    <lineage>
        <taxon>Bacteria</taxon>
        <taxon>Candidatus Kueneniibacteriota</taxon>
    </lineage>
</organism>
<gene>
    <name evidence="4" type="ORF">COU23_02470</name>
</gene>
<proteinExistence type="predicted"/>
<evidence type="ECO:0000259" key="2">
    <source>
        <dbReference type="Pfam" id="PF00535"/>
    </source>
</evidence>
<dbReference type="SUPFAM" id="SSF53448">
    <property type="entry name" value="Nucleotide-diphospho-sugar transferases"/>
    <property type="match status" value="1"/>
</dbReference>
<feature type="domain" description="Glycosyltransferase 2-like" evidence="2">
    <location>
        <begin position="6"/>
        <end position="132"/>
    </location>
</feature>
<sequence>MPELVSVILPVYKPQLEYLKRAIQSILNQTHADFELIIIEDPSEFTGQEIIKSFNDKRIKYVLNQERTNFASQINHGLKLARGNFIARMDADDLSRPERLEKQLYFLLAHQEISAVGSNLIVIDEQDKIIGQRIYPDDSVSIAKKMCMKNVMAHSAVMFKKNDILTVGGYQSEFGTLADYDLWARMILAGYKFYNLQEFLLQYRLHQGATKKYFLKNQLSDTLHIKQKYFRWKKDWNSSAKIRYWLEKILLFMPNKFIYWLFVKTNIVKTQNSNIKSQIDNMRIAYISPVFPPLSAGMGTACFYTADKIGQEHEATVFLANRRVNYQTGHYQIKLFKPWFSFGYADFAPQLFWRLKNFDIIHHYYPYFGVAEFLCFFKKIFHKKFPKIVFHYQMDMVGKGMSKFVNQLHKIFIAPWLFKIADAVFVLSEDYAKNCDIKKYYFKYPEKFYVVPNGVDIDKFKIQEEINLKATGKIIFTAQALDKAHFFKGIDVLIEAIKIIDRPDVKLVIAGDGDLKEYYQNLVNKFSVQENVSFLGQISHDQLPKYYNAATLVAVPSVKKTESFSVTAVEAMASCKPVIVSDLPGLRVTPENNISGLLVKPGDVNDLANKILFFVNNPEKALAFGQAGRKRAEELYDWNKICEKIEKIYQEIIV</sequence>
<dbReference type="EMBL" id="PFBP01000039">
    <property type="protein sequence ID" value="PIT89724.1"/>
    <property type="molecule type" value="Genomic_DNA"/>
</dbReference>
<dbReference type="CDD" id="cd03801">
    <property type="entry name" value="GT4_PimA-like"/>
    <property type="match status" value="1"/>
</dbReference>
<dbReference type="Gene3D" id="3.90.550.10">
    <property type="entry name" value="Spore Coat Polysaccharide Biosynthesis Protein SpsA, Chain A"/>
    <property type="match status" value="1"/>
</dbReference>
<reference evidence="5" key="1">
    <citation type="submission" date="2017-09" db="EMBL/GenBank/DDBJ databases">
        <title>Depth-based differentiation of microbial function through sediment-hosted aquifers and enrichment of novel symbionts in the deep terrestrial subsurface.</title>
        <authorList>
            <person name="Probst A.J."/>
            <person name="Ladd B."/>
            <person name="Jarett J.K."/>
            <person name="Geller-Mcgrath D.E."/>
            <person name="Sieber C.M.K."/>
            <person name="Emerson J.B."/>
            <person name="Anantharaman K."/>
            <person name="Thomas B.C."/>
            <person name="Malmstrom R."/>
            <person name="Stieglmeier M."/>
            <person name="Klingl A."/>
            <person name="Woyke T."/>
            <person name="Ryan C.M."/>
            <person name="Banfield J.F."/>
        </authorList>
    </citation>
    <scope>NUCLEOTIDE SEQUENCE [LARGE SCALE GENOMIC DNA]</scope>
</reference>
<comment type="caution">
    <text evidence="4">The sequence shown here is derived from an EMBL/GenBank/DDBJ whole genome shotgun (WGS) entry which is preliminary data.</text>
</comment>
<dbReference type="InterPro" id="IPR028098">
    <property type="entry name" value="Glyco_trans_4-like_N"/>
</dbReference>
<accession>A0A2M6WAE5</accession>
<evidence type="ECO:0008006" key="6">
    <source>
        <dbReference type="Google" id="ProtNLM"/>
    </source>
</evidence>
<dbReference type="Pfam" id="PF00535">
    <property type="entry name" value="Glycos_transf_2"/>
    <property type="match status" value="1"/>
</dbReference>